<dbReference type="Proteomes" id="UP001431019">
    <property type="component" value="Unassembled WGS sequence"/>
</dbReference>
<comment type="caution">
    <text evidence="1">The sequence shown here is derived from an EMBL/GenBank/DDBJ whole genome shotgun (WGS) entry which is preliminary data.</text>
</comment>
<dbReference type="EMBL" id="JAJITD010000004">
    <property type="protein sequence ID" value="MCC8392892.1"/>
    <property type="molecule type" value="Genomic_DNA"/>
</dbReference>
<evidence type="ECO:0000313" key="2">
    <source>
        <dbReference type="Proteomes" id="UP001431019"/>
    </source>
</evidence>
<evidence type="ECO:0000313" key="1">
    <source>
        <dbReference type="EMBL" id="MCC8392892.1"/>
    </source>
</evidence>
<accession>A0ABS8JSR8</accession>
<sequence>MLRRKFLSSMLMFAATVVVAKAKVIYGGMPWVKDPVVLPEPVTPDGWKYLTADEAAALEAIADRLIPHDEISIGGKEAGCALFIDRQLSGDFGNAVMQYRLGSFTQGTPQQGPQFSDTPAQRYRAGLGALDTHCKKTFDGKAFQALSPTQQDALLTQLESGELALGSVDSKAFFNMLLQNVREGYFADPIYGGNKDMAGWKMLGFPGAQYDFRDVIGRRGEDLKIIPISLINSKN</sequence>
<dbReference type="Pfam" id="PF13618">
    <property type="entry name" value="Gluconate_2-dh3"/>
    <property type="match status" value="1"/>
</dbReference>
<keyword evidence="2" id="KW-1185">Reference proteome</keyword>
<dbReference type="RefSeq" id="WP_230509144.1">
    <property type="nucleotide sequence ID" value="NZ_JAJITD010000004.1"/>
</dbReference>
<organism evidence="1 2">
    <name type="scientific">Paraburkholderia sejongensis</name>
    <dbReference type="NCBI Taxonomy" id="2886946"/>
    <lineage>
        <taxon>Bacteria</taxon>
        <taxon>Pseudomonadati</taxon>
        <taxon>Pseudomonadota</taxon>
        <taxon>Betaproteobacteria</taxon>
        <taxon>Burkholderiales</taxon>
        <taxon>Burkholderiaceae</taxon>
        <taxon>Paraburkholderia</taxon>
    </lineage>
</organism>
<reference evidence="1 2" key="1">
    <citation type="submission" date="2021-11" db="EMBL/GenBank/DDBJ databases">
        <authorList>
            <person name="Oh E.-T."/>
            <person name="Kim S.-B."/>
        </authorList>
    </citation>
    <scope>NUCLEOTIDE SEQUENCE [LARGE SCALE GENOMIC DNA]</scope>
    <source>
        <strain evidence="1 2">MMS20-SJTR3</strain>
    </source>
</reference>
<gene>
    <name evidence="1" type="ORF">LJ656_09850</name>
</gene>
<proteinExistence type="predicted"/>
<protein>
    <submittedName>
        <fullName evidence="1">Gluconate 2-dehydrogenase subunit 3 family protein</fullName>
    </submittedName>
</protein>
<name>A0ABS8JSR8_9BURK</name>
<dbReference type="InterPro" id="IPR027056">
    <property type="entry name" value="Gluconate_2DH_su3"/>
</dbReference>